<name>A0A7R8R6C7_9CAUD</name>
<reference evidence="1 2" key="1">
    <citation type="submission" date="2020-09" db="EMBL/GenBank/DDBJ databases">
        <authorList>
            <person name="Jameson E."/>
        </authorList>
    </citation>
    <scope>NUCLEOTIDE SEQUENCE [LARGE SCALE GENOMIC DNA]</scope>
</reference>
<evidence type="ECO:0000313" key="2">
    <source>
        <dbReference type="Proteomes" id="UP000596247"/>
    </source>
</evidence>
<evidence type="ECO:0000313" key="1">
    <source>
        <dbReference type="EMBL" id="CAD5236044.1"/>
    </source>
</evidence>
<accession>A0A7R8R6C7</accession>
<dbReference type="InterPro" id="IPR057701">
    <property type="entry name" value="DUF7941"/>
</dbReference>
<keyword evidence="2" id="KW-1185">Reference proteome</keyword>
<sequence length="172" mass="17801">MAITWSKSPIEIVKDLIAAKNPNYDALRDQFTLSAVQASTLENHDAAVVLSPVDATKYKDPTTYNYVRKGLAAYVSDVLAVADATFAWAGTPALTDASSAEDLLAVINSVLGLGLAADDVVITSTPVTSGEVYALTVAATETNYAFSGTVGITITQAVTVASVAPETDLGSL</sequence>
<dbReference type="Pfam" id="PF25613">
    <property type="entry name" value="DUF7941"/>
    <property type="match status" value="1"/>
</dbReference>
<proteinExistence type="predicted"/>
<protein>
    <submittedName>
        <fullName evidence="1">Uncharacterized protein</fullName>
    </submittedName>
</protein>
<dbReference type="EMBL" id="LR881104">
    <property type="protein sequence ID" value="CAD5236044.1"/>
    <property type="molecule type" value="Genomic_DNA"/>
</dbReference>
<gene>
    <name evidence="1" type="ORF">LLCLJKAH_00055</name>
</gene>
<dbReference type="Proteomes" id="UP000596247">
    <property type="component" value="Chromosome"/>
</dbReference>
<organism evidence="1 2">
    <name type="scientific">Klebsiella phage vB_KvM-Eowyn</name>
    <dbReference type="NCBI Taxonomy" id="2762819"/>
    <lineage>
        <taxon>Viruses</taxon>
        <taxon>Duplodnaviria</taxon>
        <taxon>Heunggongvirae</taxon>
        <taxon>Uroviricota</taxon>
        <taxon>Caudoviricetes</taxon>
        <taxon>Chimalliviridae</taxon>
        <taxon>Eowynvirus</taxon>
        <taxon>Eowynvirus eowyn</taxon>
    </lineage>
</organism>